<keyword evidence="2" id="KW-0732">Signal</keyword>
<proteinExistence type="predicted"/>
<evidence type="ECO:0000259" key="3">
    <source>
        <dbReference type="Pfam" id="PF09375"/>
    </source>
</evidence>
<accession>R4Z438</accession>
<dbReference type="HOGENOM" id="CLU_899214_0_0_11"/>
<dbReference type="EMBL" id="CANL01000012">
    <property type="protein sequence ID" value="CCM63292.1"/>
    <property type="molecule type" value="Genomic_DNA"/>
</dbReference>
<organism evidence="4 5">
    <name type="scientific">Candidatus Neomicrothrix parvicella RN1</name>
    <dbReference type="NCBI Taxonomy" id="1229780"/>
    <lineage>
        <taxon>Bacteria</taxon>
        <taxon>Bacillati</taxon>
        <taxon>Actinomycetota</taxon>
        <taxon>Acidimicrobiia</taxon>
        <taxon>Acidimicrobiales</taxon>
        <taxon>Microthrixaceae</taxon>
        <taxon>Candidatus Neomicrothrix</taxon>
    </lineage>
</organism>
<dbReference type="PROSITE" id="PS51257">
    <property type="entry name" value="PROKAR_LIPOPROTEIN"/>
    <property type="match status" value="1"/>
</dbReference>
<dbReference type="Gene3D" id="1.20.1420.20">
    <property type="entry name" value="M75 peptidase, HXXE motif"/>
    <property type="match status" value="1"/>
</dbReference>
<comment type="caution">
    <text evidence="4">The sequence shown here is derived from an EMBL/GenBank/DDBJ whole genome shotgun (WGS) entry which is preliminary data.</text>
</comment>
<dbReference type="Pfam" id="PF09375">
    <property type="entry name" value="Peptidase_M75"/>
    <property type="match status" value="1"/>
</dbReference>
<dbReference type="STRING" id="1229780.BN381_20116"/>
<dbReference type="RefSeq" id="WP_012225659.1">
    <property type="nucleotide sequence ID" value="NZ_HG422565.1"/>
</dbReference>
<dbReference type="GO" id="GO:0030313">
    <property type="term" value="C:cell envelope"/>
    <property type="evidence" value="ECO:0007669"/>
    <property type="project" value="UniProtKB-SubCell"/>
</dbReference>
<comment type="subcellular location">
    <subcellularLocation>
        <location evidence="1">Cell envelope</location>
    </subcellularLocation>
</comment>
<evidence type="ECO:0000256" key="2">
    <source>
        <dbReference type="ARBA" id="ARBA00022729"/>
    </source>
</evidence>
<gene>
    <name evidence="4" type="ORF">BN381_20116</name>
</gene>
<evidence type="ECO:0000313" key="4">
    <source>
        <dbReference type="EMBL" id="CCM63292.1"/>
    </source>
</evidence>
<dbReference type="InterPro" id="IPR018976">
    <property type="entry name" value="Imelysin-like"/>
</dbReference>
<evidence type="ECO:0000256" key="1">
    <source>
        <dbReference type="ARBA" id="ARBA00004196"/>
    </source>
</evidence>
<dbReference type="AlphaFoldDB" id="R4Z438"/>
<feature type="domain" description="Imelysin-like" evidence="3">
    <location>
        <begin position="51"/>
        <end position="212"/>
    </location>
</feature>
<name>R4Z438_9ACTN</name>
<dbReference type="Proteomes" id="UP000018291">
    <property type="component" value="Unassembled WGS sequence"/>
</dbReference>
<keyword evidence="5" id="KW-1185">Reference proteome</keyword>
<reference evidence="4 5" key="1">
    <citation type="journal article" date="2013" name="ISME J.">
        <title>Metabolic model for the filamentous 'Candidatus Microthrix parvicella' based on genomic and metagenomic analyses.</title>
        <authorList>
            <person name="Jon McIlroy S."/>
            <person name="Kristiansen R."/>
            <person name="Albertsen M."/>
            <person name="Michael Karst S."/>
            <person name="Rossetti S."/>
            <person name="Lund Nielsen J."/>
            <person name="Tandoi V."/>
            <person name="James Seviour R."/>
            <person name="Nielsen P.H."/>
        </authorList>
    </citation>
    <scope>NUCLEOTIDE SEQUENCE [LARGE SCALE GENOMIC DNA]</scope>
    <source>
        <strain evidence="4 5">RN1</strain>
    </source>
</reference>
<dbReference type="InterPro" id="IPR038352">
    <property type="entry name" value="Imelysin_sf"/>
</dbReference>
<evidence type="ECO:0000313" key="5">
    <source>
        <dbReference type="Proteomes" id="UP000018291"/>
    </source>
</evidence>
<protein>
    <recommendedName>
        <fullName evidence="3">Imelysin-like domain-containing protein</fullName>
    </recommendedName>
</protein>
<sequence>MTRREIRRPIAIGVTVLLIAAGCAGGVSREETTAAIAQLGADDMAALVPVSREATDAVTDACASGQPGDVEAAADQVAVAQTRWHETEAWWMGPATDLRANALVDWPVNTDDVDELLAAAEPVTIDADYLAEFVGADTRGYGAAAYLLDGAPLDDRACDYATAATVLAASTIDEVASAWTESTDAASYQEQLTATGGLDAVVNHLLTLLSSRESAHLGARSASIERVLFGADGDSGLAVMVDDDLAARLRVEADRMVAVAGPVEQPSVEQQSAGFEEAAEALRATVATEVVAKLGIKVTFSDADGDSAG</sequence>